<dbReference type="PANTHER" id="PTHR42879">
    <property type="entry name" value="3-OXOACYL-(ACYL-CARRIER-PROTEIN) REDUCTASE"/>
    <property type="match status" value="1"/>
</dbReference>
<dbReference type="EMBL" id="VBOX01000062">
    <property type="protein sequence ID" value="TMQ63226.1"/>
    <property type="molecule type" value="Genomic_DNA"/>
</dbReference>
<dbReference type="InterPro" id="IPR002347">
    <property type="entry name" value="SDR_fam"/>
</dbReference>
<dbReference type="FunFam" id="3.40.50.720:FF:000084">
    <property type="entry name" value="Short-chain dehydrogenase reductase"/>
    <property type="match status" value="1"/>
</dbReference>
<dbReference type="Proteomes" id="UP000317366">
    <property type="component" value="Unassembled WGS sequence"/>
</dbReference>
<dbReference type="InterPro" id="IPR057326">
    <property type="entry name" value="KR_dom"/>
</dbReference>
<dbReference type="InterPro" id="IPR036291">
    <property type="entry name" value="NAD(P)-bd_dom_sf"/>
</dbReference>
<evidence type="ECO:0000259" key="3">
    <source>
        <dbReference type="SMART" id="SM00822"/>
    </source>
</evidence>
<dbReference type="SUPFAM" id="SSF51735">
    <property type="entry name" value="NAD(P)-binding Rossmann-fold domains"/>
    <property type="match status" value="1"/>
</dbReference>
<feature type="domain" description="Ketoreductase" evidence="3">
    <location>
        <begin position="101"/>
        <end position="278"/>
    </location>
</feature>
<dbReference type="PRINTS" id="PR00080">
    <property type="entry name" value="SDRFAMILY"/>
</dbReference>
<comment type="similarity">
    <text evidence="1">Belongs to the short-chain dehydrogenases/reductases (SDR) family.</text>
</comment>
<dbReference type="InterPro" id="IPR050259">
    <property type="entry name" value="SDR"/>
</dbReference>
<feature type="region of interest" description="Disordered" evidence="2">
    <location>
        <begin position="1"/>
        <end position="29"/>
    </location>
</feature>
<dbReference type="NCBIfam" id="NF005559">
    <property type="entry name" value="PRK07231.1"/>
    <property type="match status" value="1"/>
</dbReference>
<name>A0A538THY4_UNCEI</name>
<proteinExistence type="inferred from homology"/>
<accession>A0A538THY4</accession>
<comment type="caution">
    <text evidence="4">The sequence shown here is derived from an EMBL/GenBank/DDBJ whole genome shotgun (WGS) entry which is preliminary data.</text>
</comment>
<gene>
    <name evidence="4" type="ORF">E6K77_05715</name>
</gene>
<dbReference type="Pfam" id="PF13561">
    <property type="entry name" value="adh_short_C2"/>
    <property type="match status" value="1"/>
</dbReference>
<sequence>MSSERGRGCSTWAPRLTSRASRRSPSQREQWGWYTISPRRARSRRAPRRECRRGRIARCRAGRTHFRHEFRPGNDDRQLVLKVLHWLVVTLASPRDDFDGRVALITGAARGLGRAATKRLIARGASVAVNVRDQKRADALARELGDLAFAVPGDVTDSDAPDTIIEKVLERFGRLDILVNNAAYAHSTRFETLTADEWRRAIEVNLTAPFLLTKAVVRPMKARKYGRIVNISSLAGKTVSTLGGAHYTASKAGLQGLTRAAAKELGQFGITVNAICPGMIDTELTREHATQEQLAALAASYPIPRLGTAEEVAELICFVASEAAGYITGASFDINGGDLML</sequence>
<protein>
    <submittedName>
        <fullName evidence="4">SDR family oxidoreductase</fullName>
    </submittedName>
</protein>
<evidence type="ECO:0000313" key="4">
    <source>
        <dbReference type="EMBL" id="TMQ63226.1"/>
    </source>
</evidence>
<dbReference type="PRINTS" id="PR00081">
    <property type="entry name" value="GDHRDH"/>
</dbReference>
<dbReference type="InterPro" id="IPR020904">
    <property type="entry name" value="Sc_DH/Rdtase_CS"/>
</dbReference>
<dbReference type="PROSITE" id="PS00061">
    <property type="entry name" value="ADH_SHORT"/>
    <property type="match status" value="1"/>
</dbReference>
<organism evidence="4 5">
    <name type="scientific">Eiseniibacteriota bacterium</name>
    <dbReference type="NCBI Taxonomy" id="2212470"/>
    <lineage>
        <taxon>Bacteria</taxon>
        <taxon>Candidatus Eiseniibacteriota</taxon>
    </lineage>
</organism>
<evidence type="ECO:0000256" key="1">
    <source>
        <dbReference type="ARBA" id="ARBA00006484"/>
    </source>
</evidence>
<dbReference type="PANTHER" id="PTHR42879:SF2">
    <property type="entry name" value="3-OXOACYL-[ACYL-CARRIER-PROTEIN] REDUCTASE FABG"/>
    <property type="match status" value="1"/>
</dbReference>
<dbReference type="GO" id="GO:0032787">
    <property type="term" value="P:monocarboxylic acid metabolic process"/>
    <property type="evidence" value="ECO:0007669"/>
    <property type="project" value="UniProtKB-ARBA"/>
</dbReference>
<reference evidence="4 5" key="1">
    <citation type="journal article" date="2019" name="Nat. Microbiol.">
        <title>Mediterranean grassland soil C-N compound turnover is dependent on rainfall and depth, and is mediated by genomically divergent microorganisms.</title>
        <authorList>
            <person name="Diamond S."/>
            <person name="Andeer P.F."/>
            <person name="Li Z."/>
            <person name="Crits-Christoph A."/>
            <person name="Burstein D."/>
            <person name="Anantharaman K."/>
            <person name="Lane K.R."/>
            <person name="Thomas B.C."/>
            <person name="Pan C."/>
            <person name="Northen T.R."/>
            <person name="Banfield J.F."/>
        </authorList>
    </citation>
    <scope>NUCLEOTIDE SEQUENCE [LARGE SCALE GENOMIC DNA]</scope>
    <source>
        <strain evidence="4">WS_7</strain>
    </source>
</reference>
<dbReference type="SMART" id="SM00822">
    <property type="entry name" value="PKS_KR"/>
    <property type="match status" value="1"/>
</dbReference>
<dbReference type="NCBIfam" id="NF009466">
    <property type="entry name" value="PRK12826.1-2"/>
    <property type="match status" value="1"/>
</dbReference>
<dbReference type="Gene3D" id="3.40.50.720">
    <property type="entry name" value="NAD(P)-binding Rossmann-like Domain"/>
    <property type="match status" value="1"/>
</dbReference>
<evidence type="ECO:0000313" key="5">
    <source>
        <dbReference type="Proteomes" id="UP000317366"/>
    </source>
</evidence>
<evidence type="ECO:0000256" key="2">
    <source>
        <dbReference type="SAM" id="MobiDB-lite"/>
    </source>
</evidence>
<dbReference type="AlphaFoldDB" id="A0A538THY4"/>